<dbReference type="EMBL" id="MHPA01000030">
    <property type="protein sequence ID" value="OGZ72103.1"/>
    <property type="molecule type" value="Genomic_DNA"/>
</dbReference>
<protein>
    <submittedName>
        <fullName evidence="1">Uncharacterized protein</fullName>
    </submittedName>
</protein>
<gene>
    <name evidence="1" type="ORF">A2908_04395</name>
</gene>
<sequence length="69" mass="7942">MTTKALQQKTNELEKELALLRSFVIGQFGRDPEGEYNPNFVKEILKAAKGKPKYEFKDADSFLKHIRGK</sequence>
<dbReference type="Proteomes" id="UP000176774">
    <property type="component" value="Unassembled WGS sequence"/>
</dbReference>
<evidence type="ECO:0000313" key="1">
    <source>
        <dbReference type="EMBL" id="OGZ72103.1"/>
    </source>
</evidence>
<organism evidence="1 2">
    <name type="scientific">Candidatus Staskawiczbacteria bacterium RIFCSPLOWO2_01_FULL_38_12b</name>
    <dbReference type="NCBI Taxonomy" id="1802214"/>
    <lineage>
        <taxon>Bacteria</taxon>
        <taxon>Candidatus Staskawicziibacteriota</taxon>
    </lineage>
</organism>
<evidence type="ECO:0000313" key="2">
    <source>
        <dbReference type="Proteomes" id="UP000176774"/>
    </source>
</evidence>
<comment type="caution">
    <text evidence="1">The sequence shown here is derived from an EMBL/GenBank/DDBJ whole genome shotgun (WGS) entry which is preliminary data.</text>
</comment>
<accession>A0A1G2IBH3</accession>
<name>A0A1G2IBH3_9BACT</name>
<proteinExistence type="predicted"/>
<reference evidence="1 2" key="1">
    <citation type="journal article" date="2016" name="Nat. Commun.">
        <title>Thousands of microbial genomes shed light on interconnected biogeochemical processes in an aquifer system.</title>
        <authorList>
            <person name="Anantharaman K."/>
            <person name="Brown C.T."/>
            <person name="Hug L.A."/>
            <person name="Sharon I."/>
            <person name="Castelle C.J."/>
            <person name="Probst A.J."/>
            <person name="Thomas B.C."/>
            <person name="Singh A."/>
            <person name="Wilkins M.J."/>
            <person name="Karaoz U."/>
            <person name="Brodie E.L."/>
            <person name="Williams K.H."/>
            <person name="Hubbard S.S."/>
            <person name="Banfield J.F."/>
        </authorList>
    </citation>
    <scope>NUCLEOTIDE SEQUENCE [LARGE SCALE GENOMIC DNA]</scope>
</reference>
<dbReference type="STRING" id="1802214.A2908_04395"/>
<dbReference type="AlphaFoldDB" id="A0A1G2IBH3"/>